<keyword evidence="9" id="KW-1185">Reference proteome</keyword>
<feature type="compositionally biased region" description="Basic and acidic residues" evidence="6">
    <location>
        <begin position="175"/>
        <end position="189"/>
    </location>
</feature>
<evidence type="ECO:0000313" key="8">
    <source>
        <dbReference type="EMBL" id="NYB72916.1"/>
    </source>
</evidence>
<gene>
    <name evidence="8" type="ORF">HZF24_02035</name>
</gene>
<dbReference type="RefSeq" id="WP_179236586.1">
    <property type="nucleotide sequence ID" value="NZ_JACBNQ010000001.1"/>
</dbReference>
<evidence type="ECO:0000256" key="2">
    <source>
        <dbReference type="ARBA" id="ARBA00022448"/>
    </source>
</evidence>
<evidence type="ECO:0000313" key="9">
    <source>
        <dbReference type="Proteomes" id="UP000611629"/>
    </source>
</evidence>
<organism evidence="8 9">
    <name type="scientific">Sedimentibacter hydroxybenzoicus DSM 7310</name>
    <dbReference type="NCBI Taxonomy" id="1123245"/>
    <lineage>
        <taxon>Bacteria</taxon>
        <taxon>Bacillati</taxon>
        <taxon>Bacillota</taxon>
        <taxon>Tissierellia</taxon>
        <taxon>Sedimentibacter</taxon>
    </lineage>
</organism>
<dbReference type="GO" id="GO:0007155">
    <property type="term" value="P:cell adhesion"/>
    <property type="evidence" value="ECO:0007669"/>
    <property type="project" value="InterPro"/>
</dbReference>
<feature type="region of interest" description="Disordered" evidence="6">
    <location>
        <begin position="130"/>
        <end position="189"/>
    </location>
</feature>
<dbReference type="InterPro" id="IPR006127">
    <property type="entry name" value="ZnuA-like"/>
</dbReference>
<feature type="coiled-coil region" evidence="5">
    <location>
        <begin position="217"/>
        <end position="244"/>
    </location>
</feature>
<feature type="compositionally biased region" description="Basic and acidic residues" evidence="6">
    <location>
        <begin position="141"/>
        <end position="154"/>
    </location>
</feature>
<dbReference type="PRINTS" id="PR00691">
    <property type="entry name" value="ADHESINB"/>
</dbReference>
<evidence type="ECO:0000256" key="7">
    <source>
        <dbReference type="SAM" id="SignalP"/>
    </source>
</evidence>
<dbReference type="PANTHER" id="PTHR42953">
    <property type="entry name" value="HIGH-AFFINITY ZINC UPTAKE SYSTEM PROTEIN ZNUA-RELATED"/>
    <property type="match status" value="1"/>
</dbReference>
<dbReference type="SUPFAM" id="SSF53807">
    <property type="entry name" value="Helical backbone' metal receptor"/>
    <property type="match status" value="1"/>
</dbReference>
<evidence type="ECO:0000256" key="6">
    <source>
        <dbReference type="SAM" id="MobiDB-lite"/>
    </source>
</evidence>
<dbReference type="PRINTS" id="PR00690">
    <property type="entry name" value="ADHESNFAMILY"/>
</dbReference>
<dbReference type="PANTHER" id="PTHR42953:SF3">
    <property type="entry name" value="HIGH-AFFINITY ZINC UPTAKE SYSTEM PROTEIN ZNUA"/>
    <property type="match status" value="1"/>
</dbReference>
<dbReference type="InterPro" id="IPR006128">
    <property type="entry name" value="Lipoprotein_PsaA-like"/>
</dbReference>
<dbReference type="PROSITE" id="PS51257">
    <property type="entry name" value="PROKAR_LIPOPROTEIN"/>
    <property type="match status" value="1"/>
</dbReference>
<dbReference type="EMBL" id="JACBNQ010000001">
    <property type="protein sequence ID" value="NYB72916.1"/>
    <property type="molecule type" value="Genomic_DNA"/>
</dbReference>
<comment type="similarity">
    <text evidence="1 4">Belongs to the bacterial solute-binding protein 9 family.</text>
</comment>
<proteinExistence type="inferred from homology"/>
<dbReference type="GO" id="GO:0030001">
    <property type="term" value="P:metal ion transport"/>
    <property type="evidence" value="ECO:0007669"/>
    <property type="project" value="InterPro"/>
</dbReference>
<comment type="caution">
    <text evidence="8">The sequence shown here is derived from an EMBL/GenBank/DDBJ whole genome shotgun (WGS) entry which is preliminary data.</text>
</comment>
<feature type="signal peptide" evidence="7">
    <location>
        <begin position="1"/>
        <end position="26"/>
    </location>
</feature>
<reference evidence="8" key="1">
    <citation type="submission" date="2020-07" db="EMBL/GenBank/DDBJ databases">
        <title>Genomic analysis of a strain of Sedimentibacter Hydroxybenzoicus DSM7310.</title>
        <authorList>
            <person name="Ma S."/>
        </authorList>
    </citation>
    <scope>NUCLEOTIDE SEQUENCE</scope>
    <source>
        <strain evidence="8">DSM 7310</strain>
    </source>
</reference>
<dbReference type="InterPro" id="IPR050492">
    <property type="entry name" value="Bact_metal-bind_prot9"/>
</dbReference>
<keyword evidence="3 7" id="KW-0732">Signal</keyword>
<accession>A0A974BHA8</accession>
<evidence type="ECO:0000256" key="3">
    <source>
        <dbReference type="ARBA" id="ARBA00022729"/>
    </source>
</evidence>
<feature type="chain" id="PRO_5036755451" evidence="7">
    <location>
        <begin position="27"/>
        <end position="360"/>
    </location>
</feature>
<evidence type="ECO:0000256" key="1">
    <source>
        <dbReference type="ARBA" id="ARBA00011028"/>
    </source>
</evidence>
<evidence type="ECO:0000256" key="4">
    <source>
        <dbReference type="RuleBase" id="RU003512"/>
    </source>
</evidence>
<keyword evidence="2 4" id="KW-0813">Transport</keyword>
<sequence>MKKILTVVLVMLLVIALFGCTQNQKASDLNENDNNNEKIKIVTTLFPQYDFARQIAGDKADIALLLPPGAESHSFEPTPGDIITIGNADMFIYTGEYMEPWADRIIQSIENEKLNILDVSNGITLVKEEHDHDHEDEDHEHEDADHEHEDIDHEHEDEDHEHEDIDHEHEDEDHEHENEEHGHSHEYDPHIWTSPVIAKKMVDNIAASLCYVDPENASYYKENAENYKKQLDELDAEFSEIVKNGKHNKIYFGGRFALYYFTEEYGLEYMSAYDNCSSETEPSAHDIAKIIDEMKENKISVIYHEELTDPKISRSICEDTGAEMLLFHSCHNVSKDDFNKGVTYLDLMSQNAENLRKGLN</sequence>
<keyword evidence="5" id="KW-0175">Coiled coil</keyword>
<dbReference type="Proteomes" id="UP000611629">
    <property type="component" value="Unassembled WGS sequence"/>
</dbReference>
<evidence type="ECO:0000256" key="5">
    <source>
        <dbReference type="SAM" id="Coils"/>
    </source>
</evidence>
<dbReference type="AlphaFoldDB" id="A0A974BHA8"/>
<dbReference type="Gene3D" id="3.40.50.1980">
    <property type="entry name" value="Nitrogenase molybdenum iron protein domain"/>
    <property type="match status" value="3"/>
</dbReference>
<name>A0A974BHA8_SEDHY</name>
<protein>
    <submittedName>
        <fullName evidence="8">Zinc ABC transporter substrate-binding protein</fullName>
    </submittedName>
</protein>
<dbReference type="InterPro" id="IPR006129">
    <property type="entry name" value="AdhesinB"/>
</dbReference>
<dbReference type="Pfam" id="PF01297">
    <property type="entry name" value="ZnuA"/>
    <property type="match status" value="1"/>
</dbReference>
<dbReference type="GO" id="GO:0046872">
    <property type="term" value="F:metal ion binding"/>
    <property type="evidence" value="ECO:0007669"/>
    <property type="project" value="InterPro"/>
</dbReference>